<keyword evidence="7" id="KW-1185">Reference proteome</keyword>
<protein>
    <submittedName>
        <fullName evidence="6">C-methyltransferase</fullName>
    </submittedName>
</protein>
<evidence type="ECO:0000313" key="7">
    <source>
        <dbReference type="Proteomes" id="UP000282084"/>
    </source>
</evidence>
<reference evidence="6 7" key="1">
    <citation type="submission" date="2018-10" db="EMBL/GenBank/DDBJ databases">
        <title>Sequencing the genomes of 1000 actinobacteria strains.</title>
        <authorList>
            <person name="Klenk H.-P."/>
        </authorList>
    </citation>
    <scope>NUCLEOTIDE SEQUENCE [LARGE SCALE GENOMIC DNA]</scope>
    <source>
        <strain evidence="6 7">DSM 43800</strain>
    </source>
</reference>
<dbReference type="Gene3D" id="3.40.50.150">
    <property type="entry name" value="Vaccinia Virus protein VP39"/>
    <property type="match status" value="1"/>
</dbReference>
<feature type="domain" description="O-methyltransferase dimerisation" evidence="5">
    <location>
        <begin position="15"/>
        <end position="89"/>
    </location>
</feature>
<evidence type="ECO:0000259" key="5">
    <source>
        <dbReference type="Pfam" id="PF08100"/>
    </source>
</evidence>
<dbReference type="PROSITE" id="PS51683">
    <property type="entry name" value="SAM_OMT_II"/>
    <property type="match status" value="1"/>
</dbReference>
<dbReference type="PIRSF" id="PIRSF005739">
    <property type="entry name" value="O-mtase"/>
    <property type="match status" value="1"/>
</dbReference>
<sequence>MPSRDNAVTRERLLEMMTAYKSTYLLRAAIELKVFDALANGPCDPDDVAAILRTDPRATRVLLRALAATGLLEVSGEQFTLAPGAAELLVTTSPGYGGGVVKVAASDHEWDAMRDLAEVVRRGGTLLGTGAEAPGFDYWVDFAEHLTFATKPGAEWVAELLGPWAGGREGLTVLDVGCGHGLFGFTLLGRHPGARGWCLDWPNVLEVAARHADRLGVADRVAHLPGDAFEAPLGGPYDVVLLGNVLFQFSQRRATELLRRLAGVLKPGGRVVIVSFTTGDRPPAEDHHAHLLGLLMLGWTAGGEMHSPTAYRKMLATAGLGATEAHERPGFPLRVITGERP</sequence>
<dbReference type="Pfam" id="PF00891">
    <property type="entry name" value="Methyltransf_2"/>
    <property type="match status" value="1"/>
</dbReference>
<evidence type="ECO:0000256" key="2">
    <source>
        <dbReference type="ARBA" id="ARBA00022679"/>
    </source>
</evidence>
<dbReference type="OrthoDB" id="582216at2"/>
<dbReference type="AlphaFoldDB" id="A0A495W3H9"/>
<comment type="caution">
    <text evidence="6">The sequence shown here is derived from an EMBL/GenBank/DDBJ whole genome shotgun (WGS) entry which is preliminary data.</text>
</comment>
<dbReference type="InterPro" id="IPR012967">
    <property type="entry name" value="COMT_dimerisation"/>
</dbReference>
<accession>A0A495W3H9</accession>
<dbReference type="InterPro" id="IPR036388">
    <property type="entry name" value="WH-like_DNA-bd_sf"/>
</dbReference>
<dbReference type="InterPro" id="IPR016461">
    <property type="entry name" value="COMT-like"/>
</dbReference>
<keyword evidence="3" id="KW-0949">S-adenosyl-L-methionine</keyword>
<feature type="domain" description="O-methyltransferase C-terminal" evidence="4">
    <location>
        <begin position="172"/>
        <end position="319"/>
    </location>
</feature>
<dbReference type="SUPFAM" id="SSF46785">
    <property type="entry name" value="Winged helix' DNA-binding domain"/>
    <property type="match status" value="1"/>
</dbReference>
<evidence type="ECO:0000313" key="6">
    <source>
        <dbReference type="EMBL" id="RKT55650.1"/>
    </source>
</evidence>
<dbReference type="Gene3D" id="1.10.10.10">
    <property type="entry name" value="Winged helix-like DNA-binding domain superfamily/Winged helix DNA-binding domain"/>
    <property type="match status" value="1"/>
</dbReference>
<dbReference type="PANTHER" id="PTHR43712:SF2">
    <property type="entry name" value="O-METHYLTRANSFERASE CICE"/>
    <property type="match status" value="1"/>
</dbReference>
<dbReference type="Proteomes" id="UP000282084">
    <property type="component" value="Unassembled WGS sequence"/>
</dbReference>
<dbReference type="EMBL" id="RBXO01000001">
    <property type="protein sequence ID" value="RKT55650.1"/>
    <property type="molecule type" value="Genomic_DNA"/>
</dbReference>
<dbReference type="CDD" id="cd02440">
    <property type="entry name" value="AdoMet_MTases"/>
    <property type="match status" value="1"/>
</dbReference>
<gene>
    <name evidence="6" type="ORF">C8E97_4333</name>
</gene>
<dbReference type="RefSeq" id="WP_121007322.1">
    <property type="nucleotide sequence ID" value="NZ_RBXO01000001.1"/>
</dbReference>
<dbReference type="GO" id="GO:0046983">
    <property type="term" value="F:protein dimerization activity"/>
    <property type="evidence" value="ECO:0007669"/>
    <property type="project" value="InterPro"/>
</dbReference>
<dbReference type="Pfam" id="PF08100">
    <property type="entry name" value="Dimerisation"/>
    <property type="match status" value="1"/>
</dbReference>
<keyword evidence="1 6" id="KW-0489">Methyltransferase</keyword>
<proteinExistence type="predicted"/>
<keyword evidence="2 6" id="KW-0808">Transferase</keyword>
<dbReference type="InterPro" id="IPR001077">
    <property type="entry name" value="COMT_C"/>
</dbReference>
<evidence type="ECO:0000256" key="1">
    <source>
        <dbReference type="ARBA" id="ARBA00022603"/>
    </source>
</evidence>
<dbReference type="SUPFAM" id="SSF53335">
    <property type="entry name" value="S-adenosyl-L-methionine-dependent methyltransferases"/>
    <property type="match status" value="1"/>
</dbReference>
<evidence type="ECO:0000259" key="4">
    <source>
        <dbReference type="Pfam" id="PF00891"/>
    </source>
</evidence>
<dbReference type="GO" id="GO:0032259">
    <property type="term" value="P:methylation"/>
    <property type="evidence" value="ECO:0007669"/>
    <property type="project" value="UniProtKB-KW"/>
</dbReference>
<dbReference type="InterPro" id="IPR036390">
    <property type="entry name" value="WH_DNA-bd_sf"/>
</dbReference>
<organism evidence="6 7">
    <name type="scientific">Saccharothrix australiensis</name>
    <dbReference type="NCBI Taxonomy" id="2072"/>
    <lineage>
        <taxon>Bacteria</taxon>
        <taxon>Bacillati</taxon>
        <taxon>Actinomycetota</taxon>
        <taxon>Actinomycetes</taxon>
        <taxon>Pseudonocardiales</taxon>
        <taxon>Pseudonocardiaceae</taxon>
        <taxon>Saccharothrix</taxon>
    </lineage>
</organism>
<dbReference type="PANTHER" id="PTHR43712">
    <property type="entry name" value="PUTATIVE (AFU_ORTHOLOGUE AFUA_4G14580)-RELATED"/>
    <property type="match status" value="1"/>
</dbReference>
<dbReference type="GO" id="GO:0008171">
    <property type="term" value="F:O-methyltransferase activity"/>
    <property type="evidence" value="ECO:0007669"/>
    <property type="project" value="InterPro"/>
</dbReference>
<evidence type="ECO:0000256" key="3">
    <source>
        <dbReference type="ARBA" id="ARBA00022691"/>
    </source>
</evidence>
<dbReference type="InterPro" id="IPR029063">
    <property type="entry name" value="SAM-dependent_MTases_sf"/>
</dbReference>
<name>A0A495W3H9_9PSEU</name>